<accession>A0ABU5J2U3</accession>
<keyword evidence="3" id="KW-1185">Reference proteome</keyword>
<keyword evidence="1" id="KW-0812">Transmembrane</keyword>
<dbReference type="EMBL" id="JAXOFX010000016">
    <property type="protein sequence ID" value="MDZ5473719.1"/>
    <property type="molecule type" value="Genomic_DNA"/>
</dbReference>
<feature type="transmembrane region" description="Helical" evidence="1">
    <location>
        <begin position="7"/>
        <end position="28"/>
    </location>
</feature>
<dbReference type="RefSeq" id="WP_322448015.1">
    <property type="nucleotide sequence ID" value="NZ_JAXOFX010000016.1"/>
</dbReference>
<comment type="caution">
    <text evidence="2">The sequence shown here is derived from an EMBL/GenBank/DDBJ whole genome shotgun (WGS) entry which is preliminary data.</text>
</comment>
<evidence type="ECO:0000313" key="2">
    <source>
        <dbReference type="EMBL" id="MDZ5473719.1"/>
    </source>
</evidence>
<feature type="transmembrane region" description="Helical" evidence="1">
    <location>
        <begin position="40"/>
        <end position="62"/>
    </location>
</feature>
<name>A0ABU5J2U3_9BACI</name>
<proteinExistence type="predicted"/>
<keyword evidence="1" id="KW-1133">Transmembrane helix</keyword>
<evidence type="ECO:0000313" key="3">
    <source>
        <dbReference type="Proteomes" id="UP001290455"/>
    </source>
</evidence>
<organism evidence="2 3">
    <name type="scientific">Robertmurraya mangrovi</name>
    <dbReference type="NCBI Taxonomy" id="3098077"/>
    <lineage>
        <taxon>Bacteria</taxon>
        <taxon>Bacillati</taxon>
        <taxon>Bacillota</taxon>
        <taxon>Bacilli</taxon>
        <taxon>Bacillales</taxon>
        <taxon>Bacillaceae</taxon>
        <taxon>Robertmurraya</taxon>
    </lineage>
</organism>
<gene>
    <name evidence="2" type="ORF">SM124_18535</name>
</gene>
<protein>
    <submittedName>
        <fullName evidence="2">Uncharacterized protein</fullName>
    </submittedName>
</protein>
<dbReference type="Proteomes" id="UP001290455">
    <property type="component" value="Unassembled WGS sequence"/>
</dbReference>
<evidence type="ECO:0000256" key="1">
    <source>
        <dbReference type="SAM" id="Phobius"/>
    </source>
</evidence>
<keyword evidence="1" id="KW-0472">Membrane</keyword>
<reference evidence="2 3" key="1">
    <citation type="submission" date="2023-11" db="EMBL/GenBank/DDBJ databases">
        <title>Bacillus jintuensis, isolated from a mudflat on the Beibu Gulf coast.</title>
        <authorList>
            <person name="Li M."/>
        </authorList>
    </citation>
    <scope>NUCLEOTIDE SEQUENCE [LARGE SCALE GENOMIC DNA]</scope>
    <source>
        <strain evidence="2 3">31A1R</strain>
    </source>
</reference>
<sequence>MERNSLGLLLFIKKVTTIGLCLGVLVFLSSFFVNGITGDYLLHIGISFVASSMMIFGFGLFINVMGDVTSKEVTAKEKV</sequence>